<feature type="transmembrane region" description="Helical" evidence="6">
    <location>
        <begin position="258"/>
        <end position="284"/>
    </location>
</feature>
<comment type="subcellular location">
    <subcellularLocation>
        <location evidence="1">Membrane</location>
        <topology evidence="1">Multi-pass membrane protein</topology>
    </subcellularLocation>
</comment>
<dbReference type="InterPro" id="IPR001204">
    <property type="entry name" value="Phos_transporter"/>
</dbReference>
<dbReference type="EMBL" id="PGFG01000001">
    <property type="protein sequence ID" value="PJJ76695.1"/>
    <property type="molecule type" value="Genomic_DNA"/>
</dbReference>
<dbReference type="GO" id="GO:0005315">
    <property type="term" value="F:phosphate transmembrane transporter activity"/>
    <property type="evidence" value="ECO:0007669"/>
    <property type="project" value="InterPro"/>
</dbReference>
<gene>
    <name evidence="7" type="ORF">BXY57_2327</name>
</gene>
<evidence type="ECO:0000256" key="6">
    <source>
        <dbReference type="SAM" id="Phobius"/>
    </source>
</evidence>
<dbReference type="RefSeq" id="WP_100315139.1">
    <property type="nucleotide sequence ID" value="NZ_PGFG01000001.1"/>
</dbReference>
<accession>A0A2M9CXU4</accession>
<name>A0A2M9CXU4_9BACT</name>
<comment type="caution">
    <text evidence="7">The sequence shown here is derived from an EMBL/GenBank/DDBJ whole genome shotgun (WGS) entry which is preliminary data.</text>
</comment>
<feature type="transmembrane region" description="Helical" evidence="6">
    <location>
        <begin position="36"/>
        <end position="62"/>
    </location>
</feature>
<keyword evidence="3 6" id="KW-0812">Transmembrane</keyword>
<dbReference type="GO" id="GO:0016020">
    <property type="term" value="C:membrane"/>
    <property type="evidence" value="ECO:0007669"/>
    <property type="project" value="UniProtKB-SubCell"/>
</dbReference>
<dbReference type="GO" id="GO:0035435">
    <property type="term" value="P:phosphate ion transmembrane transport"/>
    <property type="evidence" value="ECO:0007669"/>
    <property type="project" value="TreeGrafter"/>
</dbReference>
<evidence type="ECO:0000256" key="1">
    <source>
        <dbReference type="ARBA" id="ARBA00004141"/>
    </source>
</evidence>
<evidence type="ECO:0000256" key="2">
    <source>
        <dbReference type="ARBA" id="ARBA00022448"/>
    </source>
</evidence>
<feature type="transmembrane region" description="Helical" evidence="6">
    <location>
        <begin position="132"/>
        <end position="157"/>
    </location>
</feature>
<protein>
    <submittedName>
        <fullName evidence="7">PiT family inorganic phosphate transporter</fullName>
    </submittedName>
</protein>
<feature type="transmembrane region" description="Helical" evidence="6">
    <location>
        <begin position="304"/>
        <end position="329"/>
    </location>
</feature>
<keyword evidence="8" id="KW-1185">Reference proteome</keyword>
<dbReference type="Proteomes" id="UP000230000">
    <property type="component" value="Unassembled WGS sequence"/>
</dbReference>
<organism evidence="7 8">
    <name type="scientific">Thermoflavifilum aggregans</name>
    <dbReference type="NCBI Taxonomy" id="454188"/>
    <lineage>
        <taxon>Bacteria</taxon>
        <taxon>Pseudomonadati</taxon>
        <taxon>Bacteroidota</taxon>
        <taxon>Chitinophagia</taxon>
        <taxon>Chitinophagales</taxon>
        <taxon>Chitinophagaceae</taxon>
        <taxon>Thermoflavifilum</taxon>
    </lineage>
</organism>
<feature type="transmembrane region" description="Helical" evidence="6">
    <location>
        <begin position="74"/>
        <end position="98"/>
    </location>
</feature>
<dbReference type="OrthoDB" id="9779554at2"/>
<proteinExistence type="predicted"/>
<keyword evidence="5 6" id="KW-0472">Membrane</keyword>
<keyword evidence="2" id="KW-0813">Transport</keyword>
<evidence type="ECO:0000256" key="3">
    <source>
        <dbReference type="ARBA" id="ARBA00022692"/>
    </source>
</evidence>
<reference evidence="7 8" key="1">
    <citation type="submission" date="2017-11" db="EMBL/GenBank/DDBJ databases">
        <title>Genomic Encyclopedia of Archaeal and Bacterial Type Strains, Phase II (KMG-II): From Individual Species to Whole Genera.</title>
        <authorList>
            <person name="Goeker M."/>
        </authorList>
    </citation>
    <scope>NUCLEOTIDE SEQUENCE [LARGE SCALE GENOMIC DNA]</scope>
    <source>
        <strain evidence="7 8">DSM 27268</strain>
    </source>
</reference>
<dbReference type="PANTHER" id="PTHR11101">
    <property type="entry name" value="PHOSPHATE TRANSPORTER"/>
    <property type="match status" value="1"/>
</dbReference>
<feature type="transmembrane region" description="Helical" evidence="6">
    <location>
        <begin position="104"/>
        <end position="125"/>
    </location>
</feature>
<sequence>MFTLLVVIIGLALLFDVINGFHDAANSIATIVSTKVLSPTVAVVWAAFFNYIALHLLPLHVAEQVGKGIVDPHAVTLTVLLSGLIAAIVWDLITWWYGIPTSSSHTLIGGFVGASIAHSGFGVIITSEIIRITLFIVLAPLIGMIFALIITILITQLGRKSSPRRMDKLFKRLQLVSSAVMSIGHGTSDAQKSMGIAYVALISAGLISVHDPIPGWVVYAFQIAMALGTLLGGWRIVKTMGQRITKLHPFEGFSAETAGGLTLIFVALAGIPVSTTHTIAGSIMGVGAAKRLSAVRWGVSLNMVWAWIITIPITAVLAALLYAVLHLFIHA</sequence>
<keyword evidence="4 6" id="KW-1133">Transmembrane helix</keyword>
<evidence type="ECO:0000313" key="8">
    <source>
        <dbReference type="Proteomes" id="UP000230000"/>
    </source>
</evidence>
<dbReference type="Pfam" id="PF01384">
    <property type="entry name" value="PHO4"/>
    <property type="match status" value="1"/>
</dbReference>
<evidence type="ECO:0000256" key="5">
    <source>
        <dbReference type="ARBA" id="ARBA00023136"/>
    </source>
</evidence>
<evidence type="ECO:0000256" key="4">
    <source>
        <dbReference type="ARBA" id="ARBA00022989"/>
    </source>
</evidence>
<dbReference type="AlphaFoldDB" id="A0A2M9CXU4"/>
<dbReference type="PANTHER" id="PTHR11101:SF80">
    <property type="entry name" value="PHOSPHATE TRANSPORTER"/>
    <property type="match status" value="1"/>
</dbReference>
<feature type="transmembrane region" description="Helical" evidence="6">
    <location>
        <begin position="216"/>
        <end position="237"/>
    </location>
</feature>
<evidence type="ECO:0000313" key="7">
    <source>
        <dbReference type="EMBL" id="PJJ76695.1"/>
    </source>
</evidence>